<sequence>MAKQQEYDTIILNARIIDGTGAPWYRSSLGIKGDKIAKIGPFSDADISLAPYVLDADDNYLAPGFIDSHTHDDSVIFSAPEHESKTRQGVTTVVTGNCGFSNYPNGDNDEDTIGVNKTGLNIASLVGHGPLRISVLGYEQREATAEEVGMMVELLEEQLQQGAIGMSLGLVYPPSAYAGMDELVTLAKVVAKYDRLVSAHVRSYEGNLLKSINEFLDILEQSKARGLLSHLQAAGRPYWEILIPQAIEMIESARSEQGIDIAVDMYPYLAGSSTILQLLPPSAMAGGFDEFLRRIEDPIYREELRKLTEGGSEPGWESKIALIGWENVVISSVVDESLKPFEGMNMTAAAKVLQMSEFDFLLFVVVTDEGTTNVIMFQQSEVDLHKVLTSRLHMIGSDSIPRDGGKPHPRMYGSFPRVVGRLANQDGLLLLEEAVRKATSLPAQRFGIFDRGILRPHMIADMVLFTPEFLDGATFEEPTLPPVGLKHLWVNGVQTIRNGTTVGVLAGNVIVK</sequence>
<comment type="caution">
    <text evidence="3">The sequence shown here is derived from an EMBL/GenBank/DDBJ whole genome shotgun (WGS) entry which is preliminary data.</text>
</comment>
<dbReference type="CDD" id="cd01297">
    <property type="entry name" value="D-aminoacylase"/>
    <property type="match status" value="1"/>
</dbReference>
<evidence type="ECO:0000256" key="1">
    <source>
        <dbReference type="ARBA" id="ARBA00022801"/>
    </source>
</evidence>
<keyword evidence="4" id="KW-1185">Reference proteome</keyword>
<feature type="domain" description="Amidohydrolase 3" evidence="2">
    <location>
        <begin position="390"/>
        <end position="495"/>
    </location>
</feature>
<dbReference type="EMBL" id="WJQU01000004">
    <property type="protein sequence ID" value="KAJ6635466.1"/>
    <property type="molecule type" value="Genomic_DNA"/>
</dbReference>
<dbReference type="InterPro" id="IPR011059">
    <property type="entry name" value="Metal-dep_hydrolase_composite"/>
</dbReference>
<proteinExistence type="predicted"/>
<dbReference type="Proteomes" id="UP001151699">
    <property type="component" value="Chromosome C"/>
</dbReference>
<dbReference type="InterPro" id="IPR032466">
    <property type="entry name" value="Metal_Hydrolase"/>
</dbReference>
<feature type="non-terminal residue" evidence="3">
    <location>
        <position position="512"/>
    </location>
</feature>
<protein>
    <submittedName>
        <fullName evidence="3">D-aminoacylase</fullName>
    </submittedName>
</protein>
<dbReference type="Gene3D" id="3.30.1490.130">
    <property type="entry name" value="D-aminoacylase. Domain 3"/>
    <property type="match status" value="1"/>
</dbReference>
<evidence type="ECO:0000259" key="2">
    <source>
        <dbReference type="Pfam" id="PF07969"/>
    </source>
</evidence>
<dbReference type="SUPFAM" id="SSF51338">
    <property type="entry name" value="Composite domain of metallo-dependent hydrolases"/>
    <property type="match status" value="2"/>
</dbReference>
<dbReference type="PANTHER" id="PTHR11113">
    <property type="entry name" value="N-ACETYLGLUCOSAMINE-6-PHOSPHATE DEACETYLASE"/>
    <property type="match status" value="1"/>
</dbReference>
<evidence type="ECO:0000313" key="3">
    <source>
        <dbReference type="EMBL" id="KAJ6635466.1"/>
    </source>
</evidence>
<reference evidence="3" key="1">
    <citation type="submission" date="2022-07" db="EMBL/GenBank/DDBJ databases">
        <authorList>
            <person name="Trinca V."/>
            <person name="Uliana J.V.C."/>
            <person name="Torres T.T."/>
            <person name="Ward R.J."/>
            <person name="Monesi N."/>
        </authorList>
    </citation>
    <scope>NUCLEOTIDE SEQUENCE</scope>
    <source>
        <strain evidence="3">HSMRA1968</strain>
        <tissue evidence="3">Whole embryos</tissue>
    </source>
</reference>
<dbReference type="InterPro" id="IPR013108">
    <property type="entry name" value="Amidohydro_3"/>
</dbReference>
<evidence type="ECO:0000313" key="4">
    <source>
        <dbReference type="Proteomes" id="UP001151699"/>
    </source>
</evidence>
<feature type="domain" description="Amidohydrolase 3" evidence="2">
    <location>
        <begin position="53"/>
        <end position="212"/>
    </location>
</feature>
<keyword evidence="1" id="KW-0378">Hydrolase</keyword>
<gene>
    <name evidence="3" type="primary">dan_1</name>
    <name evidence="3" type="ORF">Bhyg_14052</name>
</gene>
<dbReference type="AlphaFoldDB" id="A0A9Q0MPA9"/>
<dbReference type="InterPro" id="IPR023100">
    <property type="entry name" value="D-aminoacylase_insert_dom_sf"/>
</dbReference>
<dbReference type="SUPFAM" id="SSF51556">
    <property type="entry name" value="Metallo-dependent hydrolases"/>
    <property type="match status" value="1"/>
</dbReference>
<name>A0A9Q0MPA9_9DIPT</name>
<accession>A0A9Q0MPA9</accession>
<dbReference type="Gene3D" id="3.20.20.140">
    <property type="entry name" value="Metal-dependent hydrolases"/>
    <property type="match status" value="1"/>
</dbReference>
<dbReference type="GO" id="GO:0016811">
    <property type="term" value="F:hydrolase activity, acting on carbon-nitrogen (but not peptide) bonds, in linear amides"/>
    <property type="evidence" value="ECO:0007669"/>
    <property type="project" value="InterPro"/>
</dbReference>
<organism evidence="3 4">
    <name type="scientific">Pseudolycoriella hygida</name>
    <dbReference type="NCBI Taxonomy" id="35572"/>
    <lineage>
        <taxon>Eukaryota</taxon>
        <taxon>Metazoa</taxon>
        <taxon>Ecdysozoa</taxon>
        <taxon>Arthropoda</taxon>
        <taxon>Hexapoda</taxon>
        <taxon>Insecta</taxon>
        <taxon>Pterygota</taxon>
        <taxon>Neoptera</taxon>
        <taxon>Endopterygota</taxon>
        <taxon>Diptera</taxon>
        <taxon>Nematocera</taxon>
        <taxon>Sciaroidea</taxon>
        <taxon>Sciaridae</taxon>
        <taxon>Pseudolycoriella</taxon>
    </lineage>
</organism>
<dbReference type="Pfam" id="PF07969">
    <property type="entry name" value="Amidohydro_3"/>
    <property type="match status" value="2"/>
</dbReference>
<dbReference type="Gene3D" id="2.30.40.10">
    <property type="entry name" value="Urease, subunit C, domain 1"/>
    <property type="match status" value="1"/>
</dbReference>
<dbReference type="OrthoDB" id="194468at2759"/>